<evidence type="ECO:0000313" key="2">
    <source>
        <dbReference type="EMBL" id="SEI58080.1"/>
    </source>
</evidence>
<reference evidence="3" key="1">
    <citation type="submission" date="2016-10" db="EMBL/GenBank/DDBJ databases">
        <authorList>
            <person name="Varghese N."/>
            <person name="Submissions S."/>
        </authorList>
    </citation>
    <scope>NUCLEOTIDE SEQUENCE [LARGE SCALE GENOMIC DNA]</scope>
    <source>
        <strain evidence="3">DSM 25751</strain>
    </source>
</reference>
<dbReference type="STRING" id="1130080.SAMN04488113_10434"/>
<proteinExistence type="predicted"/>
<protein>
    <recommendedName>
        <fullName evidence="4">DUF4767 domain-containing protein</fullName>
    </recommendedName>
</protein>
<evidence type="ECO:0008006" key="4">
    <source>
        <dbReference type="Google" id="ProtNLM"/>
    </source>
</evidence>
<dbReference type="PROSITE" id="PS51257">
    <property type="entry name" value="PROKAR_LIPOPROTEIN"/>
    <property type="match status" value="1"/>
</dbReference>
<dbReference type="EMBL" id="FNYW01000004">
    <property type="protein sequence ID" value="SEI58080.1"/>
    <property type="molecule type" value="Genomic_DNA"/>
</dbReference>
<gene>
    <name evidence="2" type="ORF">SAMN04488113_10434</name>
</gene>
<organism evidence="2 3">
    <name type="scientific">Alkalibacterium gilvum</name>
    <dbReference type="NCBI Taxonomy" id="1130080"/>
    <lineage>
        <taxon>Bacteria</taxon>
        <taxon>Bacillati</taxon>
        <taxon>Bacillota</taxon>
        <taxon>Bacilli</taxon>
        <taxon>Lactobacillales</taxon>
        <taxon>Carnobacteriaceae</taxon>
        <taxon>Alkalibacterium</taxon>
    </lineage>
</organism>
<dbReference type="Proteomes" id="UP000198564">
    <property type="component" value="Unassembled WGS sequence"/>
</dbReference>
<evidence type="ECO:0000313" key="3">
    <source>
        <dbReference type="Proteomes" id="UP000198564"/>
    </source>
</evidence>
<keyword evidence="3" id="KW-1185">Reference proteome</keyword>
<accession>A0A1H6S216</accession>
<name>A0A1H6S216_9LACT</name>
<evidence type="ECO:0000256" key="1">
    <source>
        <dbReference type="SAM" id="SignalP"/>
    </source>
</evidence>
<keyword evidence="1" id="KW-0732">Signal</keyword>
<feature type="signal peptide" evidence="1">
    <location>
        <begin position="1"/>
        <end position="23"/>
    </location>
</feature>
<feature type="chain" id="PRO_5038880434" description="DUF4767 domain-containing protein" evidence="1">
    <location>
        <begin position="24"/>
        <end position="189"/>
    </location>
</feature>
<dbReference type="OrthoDB" id="9828437at2"/>
<dbReference type="RefSeq" id="WP_091632865.1">
    <property type="nucleotide sequence ID" value="NZ_FNYW01000004.1"/>
</dbReference>
<sequence>MILKTLLCVAVLSLTACSSSEQSSEGEETSQTEDTVIELDSNEEGNESVNFNKNSNIESNIYRDFFFSKKLLEKGRMESDEIGNTKVAEGNQLPVSTENFPEPYYMNYMFNTVEEKLELALILTEGSVVKEEELTEDVFVHLEYNIKNDSLVNVTKENTNGNNVDQFDLTEEEWGEVANRYIRFVDSIN</sequence>
<dbReference type="AlphaFoldDB" id="A0A1H6S216"/>